<proteinExistence type="predicted"/>
<dbReference type="Proteomes" id="UP000323994">
    <property type="component" value="Unassembled WGS sequence"/>
</dbReference>
<dbReference type="RefSeq" id="WP_139013789.1">
    <property type="nucleotide sequence ID" value="NZ_VBSN01000059.1"/>
</dbReference>
<accession>A0A5M8QP74</accession>
<organism evidence="1 2">
    <name type="scientific">Dyadobacter flavalbus</name>
    <dbReference type="NCBI Taxonomy" id="2579942"/>
    <lineage>
        <taxon>Bacteria</taxon>
        <taxon>Pseudomonadati</taxon>
        <taxon>Bacteroidota</taxon>
        <taxon>Cytophagia</taxon>
        <taxon>Cytophagales</taxon>
        <taxon>Spirosomataceae</taxon>
        <taxon>Dyadobacter</taxon>
    </lineage>
</organism>
<keyword evidence="2" id="KW-1185">Reference proteome</keyword>
<reference evidence="1 2" key="1">
    <citation type="submission" date="2019-05" db="EMBL/GenBank/DDBJ databases">
        <authorList>
            <person name="Qu J.-H."/>
        </authorList>
    </citation>
    <scope>NUCLEOTIDE SEQUENCE [LARGE SCALE GENOMIC DNA]</scope>
    <source>
        <strain evidence="1 2">NS28</strain>
    </source>
</reference>
<dbReference type="OrthoDB" id="947646at2"/>
<comment type="caution">
    <text evidence="1">The sequence shown here is derived from an EMBL/GenBank/DDBJ whole genome shotgun (WGS) entry which is preliminary data.</text>
</comment>
<dbReference type="AlphaFoldDB" id="A0A5M8QP74"/>
<evidence type="ECO:0000313" key="1">
    <source>
        <dbReference type="EMBL" id="KAA6437031.1"/>
    </source>
</evidence>
<dbReference type="EMBL" id="VBSN01000059">
    <property type="protein sequence ID" value="KAA6437031.1"/>
    <property type="molecule type" value="Genomic_DNA"/>
</dbReference>
<gene>
    <name evidence="1" type="ORF">FEM33_20125</name>
</gene>
<protein>
    <submittedName>
        <fullName evidence="1">Uncharacterized protein</fullName>
    </submittedName>
</protein>
<name>A0A5M8QP74_9BACT</name>
<evidence type="ECO:0000313" key="2">
    <source>
        <dbReference type="Proteomes" id="UP000323994"/>
    </source>
</evidence>
<sequence>MEEKNYTNVIPGQQEGEVINAESSVETENIHTAKKLFERAKLKLMDVNNWQKQAGEALAAFQLTDAEGNDVAGPVKEGYHFKIDVPGPGSKAGEGFDWVTVEKMEEYNSGDIESIGIRVRPASNPTTDNDETAHFYSSDSTSTFTVTREGNKVTAAVYDRNTKANAESEGIIDKIRDVLVGTAGIATFSKIQWKNLTNGLLEQD</sequence>